<dbReference type="Proteomes" id="UP001314170">
    <property type="component" value="Unassembled WGS sequence"/>
</dbReference>
<feature type="domain" description="TLDc" evidence="1">
    <location>
        <begin position="53"/>
        <end position="177"/>
    </location>
</feature>
<comment type="caution">
    <text evidence="2">The sequence shown here is derived from an EMBL/GenBank/DDBJ whole genome shotgun (WGS) entry which is preliminary data.</text>
</comment>
<evidence type="ECO:0000313" key="2">
    <source>
        <dbReference type="EMBL" id="CAK7322544.1"/>
    </source>
</evidence>
<proteinExistence type="predicted"/>
<organism evidence="2 3">
    <name type="scientific">Dovyalis caffra</name>
    <dbReference type="NCBI Taxonomy" id="77055"/>
    <lineage>
        <taxon>Eukaryota</taxon>
        <taxon>Viridiplantae</taxon>
        <taxon>Streptophyta</taxon>
        <taxon>Embryophyta</taxon>
        <taxon>Tracheophyta</taxon>
        <taxon>Spermatophyta</taxon>
        <taxon>Magnoliopsida</taxon>
        <taxon>eudicotyledons</taxon>
        <taxon>Gunneridae</taxon>
        <taxon>Pentapetalae</taxon>
        <taxon>rosids</taxon>
        <taxon>fabids</taxon>
        <taxon>Malpighiales</taxon>
        <taxon>Salicaceae</taxon>
        <taxon>Flacourtieae</taxon>
        <taxon>Dovyalis</taxon>
    </lineage>
</organism>
<sequence>MHWTSKVLKNIGFQEEYAWHIGGALPRQELEELKLLYHIAINGLSFILIGSPSVPNYQFQKSISYHEQSKSFCKEVLGSNVSWSMGAAGVGWVVIQLNCRNDEGPTISIAKDKEGYIYGGYASQPWERHGDFNGDLKSFLFQLYPKASIFKPTGANNHVQWDPKDECNMNLMDYKGL</sequence>
<gene>
    <name evidence="2" type="ORF">DCAF_LOCUS154</name>
</gene>
<dbReference type="PANTHER" id="PTHR23354:SF95">
    <property type="entry name" value="CALCIUM-BINDING EF-HAND FAMILY PROTEIN-RELATED"/>
    <property type="match status" value="1"/>
</dbReference>
<evidence type="ECO:0000313" key="3">
    <source>
        <dbReference type="Proteomes" id="UP001314170"/>
    </source>
</evidence>
<dbReference type="AlphaFoldDB" id="A0AAV1QP57"/>
<dbReference type="PROSITE" id="PS51886">
    <property type="entry name" value="TLDC"/>
    <property type="match status" value="1"/>
</dbReference>
<evidence type="ECO:0000259" key="1">
    <source>
        <dbReference type="PROSITE" id="PS51886"/>
    </source>
</evidence>
<name>A0AAV1QP57_9ROSI</name>
<dbReference type="SMART" id="SM00584">
    <property type="entry name" value="TLDc"/>
    <property type="match status" value="1"/>
</dbReference>
<keyword evidence="3" id="KW-1185">Reference proteome</keyword>
<dbReference type="InterPro" id="IPR006571">
    <property type="entry name" value="TLDc_dom"/>
</dbReference>
<dbReference type="EMBL" id="CAWUPB010000026">
    <property type="protein sequence ID" value="CAK7322544.1"/>
    <property type="molecule type" value="Genomic_DNA"/>
</dbReference>
<reference evidence="2 3" key="1">
    <citation type="submission" date="2024-01" db="EMBL/GenBank/DDBJ databases">
        <authorList>
            <person name="Waweru B."/>
        </authorList>
    </citation>
    <scope>NUCLEOTIDE SEQUENCE [LARGE SCALE GENOMIC DNA]</scope>
</reference>
<dbReference type="Pfam" id="PF07534">
    <property type="entry name" value="TLD"/>
    <property type="match status" value="1"/>
</dbReference>
<protein>
    <recommendedName>
        <fullName evidence="1">TLDc domain-containing protein</fullName>
    </recommendedName>
</protein>
<accession>A0AAV1QP57</accession>
<dbReference type="PANTHER" id="PTHR23354">
    <property type="entry name" value="NUCLEOLAR PROTEIN 7/ESTROGEN RECEPTOR COACTIVATOR-RELATED"/>
    <property type="match status" value="1"/>
</dbReference>